<protein>
    <submittedName>
        <fullName evidence="2">Uncharacterized protein</fullName>
    </submittedName>
</protein>
<evidence type="ECO:0000256" key="1">
    <source>
        <dbReference type="SAM" id="Phobius"/>
    </source>
</evidence>
<feature type="transmembrane region" description="Helical" evidence="1">
    <location>
        <begin position="75"/>
        <end position="103"/>
    </location>
</feature>
<evidence type="ECO:0000313" key="2">
    <source>
        <dbReference type="EMBL" id="GBP52024.1"/>
    </source>
</evidence>
<proteinExistence type="predicted"/>
<keyword evidence="3" id="KW-1185">Reference proteome</keyword>
<gene>
    <name evidence="2" type="ORF">EVAR_45874_1</name>
</gene>
<reference evidence="2 3" key="1">
    <citation type="journal article" date="2019" name="Commun. Biol.">
        <title>The bagworm genome reveals a unique fibroin gene that provides high tensile strength.</title>
        <authorList>
            <person name="Kono N."/>
            <person name="Nakamura H."/>
            <person name="Ohtoshi R."/>
            <person name="Tomita M."/>
            <person name="Numata K."/>
            <person name="Arakawa K."/>
        </authorList>
    </citation>
    <scope>NUCLEOTIDE SEQUENCE [LARGE SCALE GENOMIC DNA]</scope>
</reference>
<keyword evidence="1" id="KW-0812">Transmembrane</keyword>
<dbReference type="AlphaFoldDB" id="A0A4C1WPL8"/>
<accession>A0A4C1WPL8</accession>
<sequence length="156" mass="16639">MVARPLLGYRCHLCVGAPRSQLLPLDRTQCGASLIVSDPLVSGRLDPLALLRGSTSACSVAYTVKSALKSHSTSILPLISVVVPLAGNTVSTISMASILLLYVPCAVSTHRMYDGAYGVLEIHHQRTGAERLRPEGAEGRGHKAHDLPKITLTFKT</sequence>
<dbReference type="Proteomes" id="UP000299102">
    <property type="component" value="Unassembled WGS sequence"/>
</dbReference>
<comment type="caution">
    <text evidence="2">The sequence shown here is derived from an EMBL/GenBank/DDBJ whole genome shotgun (WGS) entry which is preliminary data.</text>
</comment>
<keyword evidence="1" id="KW-0472">Membrane</keyword>
<name>A0A4C1WPL8_EUMVA</name>
<evidence type="ECO:0000313" key="3">
    <source>
        <dbReference type="Proteomes" id="UP000299102"/>
    </source>
</evidence>
<keyword evidence="1" id="KW-1133">Transmembrane helix</keyword>
<organism evidence="2 3">
    <name type="scientific">Eumeta variegata</name>
    <name type="common">Bagworm moth</name>
    <name type="synonym">Eumeta japonica</name>
    <dbReference type="NCBI Taxonomy" id="151549"/>
    <lineage>
        <taxon>Eukaryota</taxon>
        <taxon>Metazoa</taxon>
        <taxon>Ecdysozoa</taxon>
        <taxon>Arthropoda</taxon>
        <taxon>Hexapoda</taxon>
        <taxon>Insecta</taxon>
        <taxon>Pterygota</taxon>
        <taxon>Neoptera</taxon>
        <taxon>Endopterygota</taxon>
        <taxon>Lepidoptera</taxon>
        <taxon>Glossata</taxon>
        <taxon>Ditrysia</taxon>
        <taxon>Tineoidea</taxon>
        <taxon>Psychidae</taxon>
        <taxon>Oiketicinae</taxon>
        <taxon>Eumeta</taxon>
    </lineage>
</organism>
<dbReference type="EMBL" id="BGZK01000593">
    <property type="protein sequence ID" value="GBP52024.1"/>
    <property type="molecule type" value="Genomic_DNA"/>
</dbReference>